<evidence type="ECO:0000259" key="2">
    <source>
        <dbReference type="Pfam" id="PF00582"/>
    </source>
</evidence>
<keyword evidence="4" id="KW-1185">Reference proteome</keyword>
<sequence length="276" mass="30771">MQRILVPIDFSEPAEHALEVAAQIAKRQGAEIVMLHMLGLSEAVLTKNEEQEYKEAKYYLGLAKKRFKPLMDKPFLKGVEVKVIVQNYKDFKELDRVAQERHIDLIVMGSHGASGLNDFFVGSNTEKVVRSSRVPVLVVKMKNPEFKVESILFACDFNEGFVPAFKNVQAMATGFSARLQLVYVNTPYGGFSSNTEIGQRIAKFFEKAGTDIPQVAIYNDYSVEEGLLNYAKEGGFDILALPTRGRKPISHFLLGSRSIGEDVANHANLPVLTLKV</sequence>
<dbReference type="AlphaFoldDB" id="A0A1M6ILS6"/>
<dbReference type="PANTHER" id="PTHR46268:SF6">
    <property type="entry name" value="UNIVERSAL STRESS PROTEIN UP12"/>
    <property type="match status" value="1"/>
</dbReference>
<dbReference type="PRINTS" id="PR01438">
    <property type="entry name" value="UNVRSLSTRESS"/>
</dbReference>
<organism evidence="3 4">
    <name type="scientific">Pseudozobellia thermophila</name>
    <dbReference type="NCBI Taxonomy" id="192903"/>
    <lineage>
        <taxon>Bacteria</taxon>
        <taxon>Pseudomonadati</taxon>
        <taxon>Bacteroidota</taxon>
        <taxon>Flavobacteriia</taxon>
        <taxon>Flavobacteriales</taxon>
        <taxon>Flavobacteriaceae</taxon>
        <taxon>Pseudozobellia</taxon>
    </lineage>
</organism>
<name>A0A1M6ILS6_9FLAO</name>
<comment type="similarity">
    <text evidence="1">Belongs to the universal stress protein A family.</text>
</comment>
<gene>
    <name evidence="3" type="ORF">SAMN04488513_10435</name>
</gene>
<dbReference type="OrthoDB" id="9788959at2"/>
<dbReference type="EMBL" id="FQYU01000004">
    <property type="protein sequence ID" value="SHJ35315.1"/>
    <property type="molecule type" value="Genomic_DNA"/>
</dbReference>
<dbReference type="CDD" id="cd00293">
    <property type="entry name" value="USP-like"/>
    <property type="match status" value="2"/>
</dbReference>
<dbReference type="Pfam" id="PF00582">
    <property type="entry name" value="Usp"/>
    <property type="match status" value="2"/>
</dbReference>
<dbReference type="Gene3D" id="3.40.50.620">
    <property type="entry name" value="HUPs"/>
    <property type="match status" value="2"/>
</dbReference>
<dbReference type="PANTHER" id="PTHR46268">
    <property type="entry name" value="STRESS RESPONSE PROTEIN NHAX"/>
    <property type="match status" value="1"/>
</dbReference>
<protein>
    <submittedName>
        <fullName evidence="3">Nucleotide-binding universal stress protein, UspA family</fullName>
    </submittedName>
</protein>
<dbReference type="STRING" id="192903.SAMN04488513_10435"/>
<dbReference type="RefSeq" id="WP_072994076.1">
    <property type="nucleotide sequence ID" value="NZ_FQYU01000004.1"/>
</dbReference>
<feature type="domain" description="UspA" evidence="2">
    <location>
        <begin position="150"/>
        <end position="274"/>
    </location>
</feature>
<evidence type="ECO:0000256" key="1">
    <source>
        <dbReference type="ARBA" id="ARBA00008791"/>
    </source>
</evidence>
<dbReference type="InterPro" id="IPR006015">
    <property type="entry name" value="Universal_stress_UspA"/>
</dbReference>
<evidence type="ECO:0000313" key="3">
    <source>
        <dbReference type="EMBL" id="SHJ35315.1"/>
    </source>
</evidence>
<reference evidence="4" key="1">
    <citation type="submission" date="2016-11" db="EMBL/GenBank/DDBJ databases">
        <authorList>
            <person name="Varghese N."/>
            <person name="Submissions S."/>
        </authorList>
    </citation>
    <scope>NUCLEOTIDE SEQUENCE [LARGE SCALE GENOMIC DNA]</scope>
    <source>
        <strain evidence="4">DSM 19858</strain>
    </source>
</reference>
<proteinExistence type="inferred from homology"/>
<evidence type="ECO:0000313" key="4">
    <source>
        <dbReference type="Proteomes" id="UP000184543"/>
    </source>
</evidence>
<accession>A0A1M6ILS6</accession>
<dbReference type="SUPFAM" id="SSF52402">
    <property type="entry name" value="Adenine nucleotide alpha hydrolases-like"/>
    <property type="match status" value="2"/>
</dbReference>
<dbReference type="InterPro" id="IPR006016">
    <property type="entry name" value="UspA"/>
</dbReference>
<dbReference type="Proteomes" id="UP000184543">
    <property type="component" value="Unassembled WGS sequence"/>
</dbReference>
<dbReference type="InterPro" id="IPR014729">
    <property type="entry name" value="Rossmann-like_a/b/a_fold"/>
</dbReference>
<feature type="domain" description="UspA" evidence="2">
    <location>
        <begin position="1"/>
        <end position="140"/>
    </location>
</feature>